<organism evidence="2 3">
    <name type="scientific">Phytopseudomonas punonensis</name>
    <dbReference type="NCBI Taxonomy" id="1220495"/>
    <lineage>
        <taxon>Bacteria</taxon>
        <taxon>Pseudomonadati</taxon>
        <taxon>Pseudomonadota</taxon>
        <taxon>Gammaproteobacteria</taxon>
        <taxon>Pseudomonadales</taxon>
        <taxon>Pseudomonadaceae</taxon>
        <taxon>Phytopseudomonas</taxon>
    </lineage>
</organism>
<dbReference type="Proteomes" id="UP000184305">
    <property type="component" value="Unassembled WGS sequence"/>
</dbReference>
<dbReference type="SUPFAM" id="SSF53335">
    <property type="entry name" value="S-adenosyl-L-methionine-dependent methyltransferases"/>
    <property type="match status" value="1"/>
</dbReference>
<reference evidence="3" key="1">
    <citation type="submission" date="2016-11" db="EMBL/GenBank/DDBJ databases">
        <authorList>
            <person name="Varghese N."/>
            <person name="Submissions S."/>
        </authorList>
    </citation>
    <scope>NUCLEOTIDE SEQUENCE [LARGE SCALE GENOMIC DNA]</scope>
    <source>
        <strain evidence="3">CECT 8089</strain>
    </source>
</reference>
<dbReference type="InterPro" id="IPR029063">
    <property type="entry name" value="SAM-dependent_MTases_sf"/>
</dbReference>
<protein>
    <submittedName>
        <fullName evidence="2">Methyltransferase domain-containing protein</fullName>
    </submittedName>
</protein>
<dbReference type="OrthoDB" id="5298194at2"/>
<dbReference type="PANTHER" id="PTHR13369">
    <property type="match status" value="1"/>
</dbReference>
<keyword evidence="2" id="KW-0489">Methyltransferase</keyword>
<gene>
    <name evidence="2" type="ORF">SAMN05216288_1378</name>
</gene>
<dbReference type="Gene3D" id="3.40.50.150">
    <property type="entry name" value="Vaccinia Virus protein VP39"/>
    <property type="match status" value="1"/>
</dbReference>
<evidence type="ECO:0000259" key="1">
    <source>
        <dbReference type="Pfam" id="PF13679"/>
    </source>
</evidence>
<dbReference type="GO" id="GO:0032259">
    <property type="term" value="P:methylation"/>
    <property type="evidence" value="ECO:0007669"/>
    <property type="project" value="UniProtKB-KW"/>
</dbReference>
<accession>A0A1M6YTM9</accession>
<feature type="domain" description="Methyltransferase" evidence="1">
    <location>
        <begin position="120"/>
        <end position="238"/>
    </location>
</feature>
<sequence length="417" mass="46801">MTAYNCLPPLSGDALLQRFQALDGFLVAHQALWKPRPFTHQTLPWESQHPELAAWLRSRTLEQAEASHNQPAALDGAPAPFPELALQAERLSQIGDLPQQPSPDLPPRFSVDVPGRKWQQIRAFSDSLQFAQTPQHWLDWCAGKGHLGRVLAHEGQQLTCLEYDPALVANGAELSKRLGITAQHIEQDVLADNASQHMHAAHSPVALHACGDLHVRLMHLASAAGCHQLAIAPCCYNRTVASTYQALSTAAQDSILSLSLDDLALPMSETVTAGNRVRLQRDQSMAWRLAFDLLQRELRGVDDYLPTPSLPPVWLKKDFTDYCRDLAELKRLPTPSERDWHRLETAGWQRLAEVRNLELLRGLFRRPLELWLVLDRALYLQEQGYEVRLGQFCPPHLTPRNLLLLAERAQVAHTICG</sequence>
<evidence type="ECO:0000313" key="3">
    <source>
        <dbReference type="Proteomes" id="UP000184305"/>
    </source>
</evidence>
<dbReference type="AlphaFoldDB" id="A0A1M6YTM9"/>
<dbReference type="InterPro" id="IPR025714">
    <property type="entry name" value="Methyltranfer_dom"/>
</dbReference>
<keyword evidence="2" id="KW-0808">Transferase</keyword>
<dbReference type="PANTHER" id="PTHR13369:SF0">
    <property type="entry name" value="GLUTATHIONE S-TRANSFERASE C-TERMINAL DOMAIN-CONTAINING PROTEIN"/>
    <property type="match status" value="1"/>
</dbReference>
<keyword evidence="3" id="KW-1185">Reference proteome</keyword>
<dbReference type="STRING" id="1220495.SAMN05216288_1378"/>
<proteinExistence type="predicted"/>
<name>A0A1M6YTM9_9GAMM</name>
<evidence type="ECO:0000313" key="2">
    <source>
        <dbReference type="EMBL" id="SHL21412.1"/>
    </source>
</evidence>
<dbReference type="GO" id="GO:0008168">
    <property type="term" value="F:methyltransferase activity"/>
    <property type="evidence" value="ECO:0007669"/>
    <property type="project" value="UniProtKB-KW"/>
</dbReference>
<dbReference type="Pfam" id="PF13679">
    <property type="entry name" value="Methyltransf_32"/>
    <property type="match status" value="1"/>
</dbReference>
<dbReference type="EMBL" id="FRBQ01000001">
    <property type="protein sequence ID" value="SHL21412.1"/>
    <property type="molecule type" value="Genomic_DNA"/>
</dbReference>
<dbReference type="RefSeq" id="WP_073262582.1">
    <property type="nucleotide sequence ID" value="NZ_FRBQ01000001.1"/>
</dbReference>